<dbReference type="OMA" id="MRVAVCQ"/>
<dbReference type="HOGENOM" id="CLU_030130_1_2_1"/>
<dbReference type="EnsemblProtists" id="EKX50250">
    <property type="protein sequence ID" value="EKX50250"/>
    <property type="gene ID" value="GUITHDRAFT_67076"/>
</dbReference>
<dbReference type="Pfam" id="PF00795">
    <property type="entry name" value="CN_hydrolase"/>
    <property type="match status" value="1"/>
</dbReference>
<feature type="domain" description="CN hydrolase" evidence="2">
    <location>
        <begin position="7"/>
        <end position="271"/>
    </location>
</feature>
<keyword evidence="5" id="KW-1185">Reference proteome</keyword>
<dbReference type="EMBL" id="JH992979">
    <property type="protein sequence ID" value="EKX50250.1"/>
    <property type="molecule type" value="Genomic_DNA"/>
</dbReference>
<dbReference type="RefSeq" id="XP_005837230.1">
    <property type="nucleotide sequence ID" value="XM_005837173.1"/>
</dbReference>
<dbReference type="AlphaFoldDB" id="L1JPY8"/>
<evidence type="ECO:0000259" key="2">
    <source>
        <dbReference type="PROSITE" id="PS50263"/>
    </source>
</evidence>
<reference evidence="3 5" key="1">
    <citation type="journal article" date="2012" name="Nature">
        <title>Algal genomes reveal evolutionary mosaicism and the fate of nucleomorphs.</title>
        <authorList>
            <consortium name="DOE Joint Genome Institute"/>
            <person name="Curtis B.A."/>
            <person name="Tanifuji G."/>
            <person name="Burki F."/>
            <person name="Gruber A."/>
            <person name="Irimia M."/>
            <person name="Maruyama S."/>
            <person name="Arias M.C."/>
            <person name="Ball S.G."/>
            <person name="Gile G.H."/>
            <person name="Hirakawa Y."/>
            <person name="Hopkins J.F."/>
            <person name="Kuo A."/>
            <person name="Rensing S.A."/>
            <person name="Schmutz J."/>
            <person name="Symeonidi A."/>
            <person name="Elias M."/>
            <person name="Eveleigh R.J."/>
            <person name="Herman E.K."/>
            <person name="Klute M.J."/>
            <person name="Nakayama T."/>
            <person name="Obornik M."/>
            <person name="Reyes-Prieto A."/>
            <person name="Armbrust E.V."/>
            <person name="Aves S.J."/>
            <person name="Beiko R.G."/>
            <person name="Coutinho P."/>
            <person name="Dacks J.B."/>
            <person name="Durnford D.G."/>
            <person name="Fast N.M."/>
            <person name="Green B.R."/>
            <person name="Grisdale C.J."/>
            <person name="Hempel F."/>
            <person name="Henrissat B."/>
            <person name="Hoppner M.P."/>
            <person name="Ishida K."/>
            <person name="Kim E."/>
            <person name="Koreny L."/>
            <person name="Kroth P.G."/>
            <person name="Liu Y."/>
            <person name="Malik S.B."/>
            <person name="Maier U.G."/>
            <person name="McRose D."/>
            <person name="Mock T."/>
            <person name="Neilson J.A."/>
            <person name="Onodera N.T."/>
            <person name="Poole A.M."/>
            <person name="Pritham E.J."/>
            <person name="Richards T.A."/>
            <person name="Rocap G."/>
            <person name="Roy S.W."/>
            <person name="Sarai C."/>
            <person name="Schaack S."/>
            <person name="Shirato S."/>
            <person name="Slamovits C.H."/>
            <person name="Spencer D.F."/>
            <person name="Suzuki S."/>
            <person name="Worden A.Z."/>
            <person name="Zauner S."/>
            <person name="Barry K."/>
            <person name="Bell C."/>
            <person name="Bharti A.K."/>
            <person name="Crow J.A."/>
            <person name="Grimwood J."/>
            <person name="Kramer R."/>
            <person name="Lindquist E."/>
            <person name="Lucas S."/>
            <person name="Salamov A."/>
            <person name="McFadden G.I."/>
            <person name="Lane C.E."/>
            <person name="Keeling P.J."/>
            <person name="Gray M.W."/>
            <person name="Grigoriev I.V."/>
            <person name="Archibald J.M."/>
        </authorList>
    </citation>
    <scope>NUCLEOTIDE SEQUENCE</scope>
    <source>
        <strain evidence="3 5">CCMP2712</strain>
    </source>
</reference>
<evidence type="ECO:0000313" key="5">
    <source>
        <dbReference type="Proteomes" id="UP000011087"/>
    </source>
</evidence>
<sequence length="288" mass="31854">MLRHAAARIAVGQMRSTSDVEANMAESKRLCQLARLQGASFLSLPECFEFMGTPGTGDALKMAEPLTGEIVSRYRKLARDEGLWLSLGGFHERKTKDDPKIYNTHIVVDDAGQIAATYRKLHLFDVDYDGGFQESRSTHKGEEIVVLKDTPFGNIGITTCYDLRFPELFVALRDAGAHLILIPSAFMPTTGEAHWEAGGSLRGEECDRCRQVLLRARAIETQCYVAAAAQFGRHNEKRSSYGHALIVDPWGKVLQDAGSESAGVVVADLDFSLLEQVRARMPMSAHRR</sequence>
<protein>
    <recommendedName>
        <fullName evidence="2">CN hydrolase domain-containing protein</fullName>
    </recommendedName>
</protein>
<dbReference type="InterPro" id="IPR036526">
    <property type="entry name" value="C-N_Hydrolase_sf"/>
</dbReference>
<organism evidence="3">
    <name type="scientific">Guillardia theta (strain CCMP2712)</name>
    <name type="common">Cryptophyte</name>
    <dbReference type="NCBI Taxonomy" id="905079"/>
    <lineage>
        <taxon>Eukaryota</taxon>
        <taxon>Cryptophyceae</taxon>
        <taxon>Pyrenomonadales</taxon>
        <taxon>Geminigeraceae</taxon>
        <taxon>Guillardia</taxon>
    </lineage>
</organism>
<dbReference type="OrthoDB" id="10250282at2759"/>
<dbReference type="Gene3D" id="3.60.110.10">
    <property type="entry name" value="Carbon-nitrogen hydrolase"/>
    <property type="match status" value="1"/>
</dbReference>
<keyword evidence="1" id="KW-0378">Hydrolase</keyword>
<dbReference type="InterPro" id="IPR001110">
    <property type="entry name" value="UPF0012_CS"/>
</dbReference>
<evidence type="ECO:0000313" key="4">
    <source>
        <dbReference type="EnsemblProtists" id="EKX50250"/>
    </source>
</evidence>
<accession>L1JPY8</accession>
<proteinExistence type="predicted"/>
<reference evidence="4" key="3">
    <citation type="submission" date="2016-03" db="UniProtKB">
        <authorList>
            <consortium name="EnsemblProtists"/>
        </authorList>
    </citation>
    <scope>IDENTIFICATION</scope>
</reference>
<dbReference type="KEGG" id="gtt:GUITHDRAFT_67076"/>
<gene>
    <name evidence="3" type="ORF">GUITHDRAFT_67076</name>
</gene>
<dbReference type="InterPro" id="IPR045254">
    <property type="entry name" value="Nit1/2_C-N_Hydrolase"/>
</dbReference>
<dbReference type="PROSITE" id="PS01227">
    <property type="entry name" value="UPF0012"/>
    <property type="match status" value="1"/>
</dbReference>
<dbReference type="PaxDb" id="55529-EKX50250"/>
<dbReference type="CDD" id="cd07572">
    <property type="entry name" value="nit"/>
    <property type="match status" value="1"/>
</dbReference>
<reference evidence="5" key="2">
    <citation type="submission" date="2012-11" db="EMBL/GenBank/DDBJ databases">
        <authorList>
            <person name="Kuo A."/>
            <person name="Curtis B.A."/>
            <person name="Tanifuji G."/>
            <person name="Burki F."/>
            <person name="Gruber A."/>
            <person name="Irimia M."/>
            <person name="Maruyama S."/>
            <person name="Arias M.C."/>
            <person name="Ball S.G."/>
            <person name="Gile G.H."/>
            <person name="Hirakawa Y."/>
            <person name="Hopkins J.F."/>
            <person name="Rensing S.A."/>
            <person name="Schmutz J."/>
            <person name="Symeonidi A."/>
            <person name="Elias M."/>
            <person name="Eveleigh R.J."/>
            <person name="Herman E.K."/>
            <person name="Klute M.J."/>
            <person name="Nakayama T."/>
            <person name="Obornik M."/>
            <person name="Reyes-Prieto A."/>
            <person name="Armbrust E.V."/>
            <person name="Aves S.J."/>
            <person name="Beiko R.G."/>
            <person name="Coutinho P."/>
            <person name="Dacks J.B."/>
            <person name="Durnford D.G."/>
            <person name="Fast N.M."/>
            <person name="Green B.R."/>
            <person name="Grisdale C."/>
            <person name="Hempe F."/>
            <person name="Henrissat B."/>
            <person name="Hoppner M.P."/>
            <person name="Ishida K.-I."/>
            <person name="Kim E."/>
            <person name="Koreny L."/>
            <person name="Kroth P.G."/>
            <person name="Liu Y."/>
            <person name="Malik S.-B."/>
            <person name="Maier U.G."/>
            <person name="McRose D."/>
            <person name="Mock T."/>
            <person name="Neilson J.A."/>
            <person name="Onodera N.T."/>
            <person name="Poole A.M."/>
            <person name="Pritham E.J."/>
            <person name="Richards T.A."/>
            <person name="Rocap G."/>
            <person name="Roy S.W."/>
            <person name="Sarai C."/>
            <person name="Schaack S."/>
            <person name="Shirato S."/>
            <person name="Slamovits C.H."/>
            <person name="Spencer D.F."/>
            <person name="Suzuki S."/>
            <person name="Worden A.Z."/>
            <person name="Zauner S."/>
            <person name="Barry K."/>
            <person name="Bell C."/>
            <person name="Bharti A.K."/>
            <person name="Crow J.A."/>
            <person name="Grimwood J."/>
            <person name="Kramer R."/>
            <person name="Lindquist E."/>
            <person name="Lucas S."/>
            <person name="Salamov A."/>
            <person name="McFadden G.I."/>
            <person name="Lane C.E."/>
            <person name="Keeling P.J."/>
            <person name="Gray M.W."/>
            <person name="Grigoriev I.V."/>
            <person name="Archibald J.M."/>
        </authorList>
    </citation>
    <scope>NUCLEOTIDE SEQUENCE</scope>
    <source>
        <strain evidence="5">CCMP2712</strain>
    </source>
</reference>
<dbReference type="Proteomes" id="UP000011087">
    <property type="component" value="Unassembled WGS sequence"/>
</dbReference>
<name>L1JPY8_GUITC</name>
<dbReference type="PROSITE" id="PS50263">
    <property type="entry name" value="CN_HYDROLASE"/>
    <property type="match status" value="1"/>
</dbReference>
<dbReference type="GeneID" id="17306865"/>
<evidence type="ECO:0000256" key="1">
    <source>
        <dbReference type="ARBA" id="ARBA00022801"/>
    </source>
</evidence>
<dbReference type="STRING" id="905079.L1JPY8"/>
<dbReference type="eggNOG" id="KOG0807">
    <property type="taxonomic scope" value="Eukaryota"/>
</dbReference>
<dbReference type="PANTHER" id="PTHR23088:SF27">
    <property type="entry name" value="DEAMINATED GLUTATHIONE AMIDASE"/>
    <property type="match status" value="1"/>
</dbReference>
<dbReference type="GO" id="GO:0016811">
    <property type="term" value="F:hydrolase activity, acting on carbon-nitrogen (but not peptide) bonds, in linear amides"/>
    <property type="evidence" value="ECO:0007669"/>
    <property type="project" value="InterPro"/>
</dbReference>
<dbReference type="InterPro" id="IPR003010">
    <property type="entry name" value="C-N_Hydrolase"/>
</dbReference>
<dbReference type="SUPFAM" id="SSF56317">
    <property type="entry name" value="Carbon-nitrogen hydrolase"/>
    <property type="match status" value="1"/>
</dbReference>
<evidence type="ECO:0000313" key="3">
    <source>
        <dbReference type="EMBL" id="EKX50250.1"/>
    </source>
</evidence>
<dbReference type="PANTHER" id="PTHR23088">
    <property type="entry name" value="NITRILASE-RELATED"/>
    <property type="match status" value="1"/>
</dbReference>